<protein>
    <submittedName>
        <fullName evidence="2">Uncharacterized protein</fullName>
    </submittedName>
</protein>
<reference evidence="2" key="2">
    <citation type="submission" date="2023-05" db="EMBL/GenBank/DDBJ databases">
        <authorList>
            <consortium name="Lawrence Berkeley National Laboratory"/>
            <person name="Steindorff A."/>
            <person name="Hensen N."/>
            <person name="Bonometti L."/>
            <person name="Westerberg I."/>
            <person name="Brannstrom I.O."/>
            <person name="Guillou S."/>
            <person name="Cros-Aarteil S."/>
            <person name="Calhoun S."/>
            <person name="Haridas S."/>
            <person name="Kuo A."/>
            <person name="Mondo S."/>
            <person name="Pangilinan J."/>
            <person name="Riley R."/>
            <person name="Labutti K."/>
            <person name="Andreopoulos B."/>
            <person name="Lipzen A."/>
            <person name="Chen C."/>
            <person name="Yanf M."/>
            <person name="Daum C."/>
            <person name="Ng V."/>
            <person name="Clum A."/>
            <person name="Ohm R."/>
            <person name="Martin F."/>
            <person name="Silar P."/>
            <person name="Natvig D."/>
            <person name="Lalanne C."/>
            <person name="Gautier V."/>
            <person name="Ament-Velasquez S.L."/>
            <person name="Kruys A."/>
            <person name="Hutchinson M.I."/>
            <person name="Powell A.J."/>
            <person name="Barry K."/>
            <person name="Miller A.N."/>
            <person name="Grigoriev I.V."/>
            <person name="Debuchy R."/>
            <person name="Gladieux P."/>
            <person name="Thoren M.H."/>
            <person name="Johannesson H."/>
        </authorList>
    </citation>
    <scope>NUCLEOTIDE SEQUENCE</scope>
    <source>
        <strain evidence="2">PSN243</strain>
    </source>
</reference>
<accession>A0AAV9H2W7</accession>
<organism evidence="2 3">
    <name type="scientific">Podospora aff. communis PSN243</name>
    <dbReference type="NCBI Taxonomy" id="3040156"/>
    <lineage>
        <taxon>Eukaryota</taxon>
        <taxon>Fungi</taxon>
        <taxon>Dikarya</taxon>
        <taxon>Ascomycota</taxon>
        <taxon>Pezizomycotina</taxon>
        <taxon>Sordariomycetes</taxon>
        <taxon>Sordariomycetidae</taxon>
        <taxon>Sordariales</taxon>
        <taxon>Podosporaceae</taxon>
        <taxon>Podospora</taxon>
    </lineage>
</organism>
<evidence type="ECO:0000313" key="2">
    <source>
        <dbReference type="EMBL" id="KAK4454722.1"/>
    </source>
</evidence>
<dbReference type="Proteomes" id="UP001321760">
    <property type="component" value="Unassembled WGS sequence"/>
</dbReference>
<keyword evidence="3" id="KW-1185">Reference proteome</keyword>
<name>A0AAV9H2W7_9PEZI</name>
<reference evidence="2" key="1">
    <citation type="journal article" date="2023" name="Mol. Phylogenet. Evol.">
        <title>Genome-scale phylogeny and comparative genomics of the fungal order Sordariales.</title>
        <authorList>
            <person name="Hensen N."/>
            <person name="Bonometti L."/>
            <person name="Westerberg I."/>
            <person name="Brannstrom I.O."/>
            <person name="Guillou S."/>
            <person name="Cros-Aarteil S."/>
            <person name="Calhoun S."/>
            <person name="Haridas S."/>
            <person name="Kuo A."/>
            <person name="Mondo S."/>
            <person name="Pangilinan J."/>
            <person name="Riley R."/>
            <person name="LaButti K."/>
            <person name="Andreopoulos B."/>
            <person name="Lipzen A."/>
            <person name="Chen C."/>
            <person name="Yan M."/>
            <person name="Daum C."/>
            <person name="Ng V."/>
            <person name="Clum A."/>
            <person name="Steindorff A."/>
            <person name="Ohm R.A."/>
            <person name="Martin F."/>
            <person name="Silar P."/>
            <person name="Natvig D.O."/>
            <person name="Lalanne C."/>
            <person name="Gautier V."/>
            <person name="Ament-Velasquez S.L."/>
            <person name="Kruys A."/>
            <person name="Hutchinson M.I."/>
            <person name="Powell A.J."/>
            <person name="Barry K."/>
            <person name="Miller A.N."/>
            <person name="Grigoriev I.V."/>
            <person name="Debuchy R."/>
            <person name="Gladieux P."/>
            <person name="Hiltunen Thoren M."/>
            <person name="Johannesson H."/>
        </authorList>
    </citation>
    <scope>NUCLEOTIDE SEQUENCE</scope>
    <source>
        <strain evidence="2">PSN243</strain>
    </source>
</reference>
<dbReference type="EMBL" id="MU865916">
    <property type="protein sequence ID" value="KAK4454722.1"/>
    <property type="molecule type" value="Genomic_DNA"/>
</dbReference>
<evidence type="ECO:0000256" key="1">
    <source>
        <dbReference type="SAM" id="MobiDB-lite"/>
    </source>
</evidence>
<dbReference type="AlphaFoldDB" id="A0AAV9H2W7"/>
<proteinExistence type="predicted"/>
<feature type="compositionally biased region" description="Polar residues" evidence="1">
    <location>
        <begin position="143"/>
        <end position="167"/>
    </location>
</feature>
<feature type="region of interest" description="Disordered" evidence="1">
    <location>
        <begin position="130"/>
        <end position="206"/>
    </location>
</feature>
<evidence type="ECO:0000313" key="3">
    <source>
        <dbReference type="Proteomes" id="UP001321760"/>
    </source>
</evidence>
<comment type="caution">
    <text evidence="2">The sequence shown here is derived from an EMBL/GenBank/DDBJ whole genome shotgun (WGS) entry which is preliminary data.</text>
</comment>
<feature type="compositionally biased region" description="Basic and acidic residues" evidence="1">
    <location>
        <begin position="130"/>
        <end position="142"/>
    </location>
</feature>
<gene>
    <name evidence="2" type="ORF">QBC34DRAFT_139669</name>
</gene>
<sequence>MTTPIPSCIRLRNCLVSAMPTSPGLRAGPLAWNPDRILCLDNPEIHSWSCLSTVNRPCRRRCRSLIHRSRHNAIDELLGSISPEAGQQEEERLKDRGQCGFRRPANCKKAQIKEQRNSAITPMLKAIRTATREKNDKPDSERNCVTPNPLSESQSPEPRTTVKQTYAGNELVIREKHSGYRFSDTQATKAKPSHSMRPILVKTNSP</sequence>